<evidence type="ECO:0000256" key="1">
    <source>
        <dbReference type="ARBA" id="ARBA00001946"/>
    </source>
</evidence>
<keyword evidence="4 7" id="KW-0479">Metal-binding</keyword>
<dbReference type="EMBL" id="FNBA01000002">
    <property type="protein sequence ID" value="SDE71529.1"/>
    <property type="molecule type" value="Genomic_DNA"/>
</dbReference>
<dbReference type="STRING" id="227084.SAMN05421855_102368"/>
<feature type="binding site" evidence="7">
    <location>
        <position position="18"/>
    </location>
    <ligand>
        <name>Mg(2+)</name>
        <dbReference type="ChEBI" id="CHEBI:18420"/>
    </ligand>
</feature>
<dbReference type="Proteomes" id="UP000199321">
    <property type="component" value="Unassembled WGS sequence"/>
</dbReference>
<dbReference type="SFLD" id="SFLDG01136">
    <property type="entry name" value="C1.6:_Phosphoserine_Phosphatas"/>
    <property type="match status" value="1"/>
</dbReference>
<dbReference type="PANTHER" id="PTHR21485:SF3">
    <property type="entry name" value="N-ACYLNEURAMINATE CYTIDYLYLTRANSFERASE"/>
    <property type="match status" value="1"/>
</dbReference>
<dbReference type="PIRSF" id="PIRSF006118">
    <property type="entry name" value="KDO8-P_Ptase"/>
    <property type="match status" value="1"/>
</dbReference>
<dbReference type="InterPro" id="IPR036412">
    <property type="entry name" value="HAD-like_sf"/>
</dbReference>
<dbReference type="InterPro" id="IPR010023">
    <property type="entry name" value="KdsC_fam"/>
</dbReference>
<evidence type="ECO:0000313" key="9">
    <source>
        <dbReference type="Proteomes" id="UP000199321"/>
    </source>
</evidence>
<dbReference type="OrthoDB" id="9805604at2"/>
<dbReference type="RefSeq" id="WP_093142789.1">
    <property type="nucleotide sequence ID" value="NZ_BMWO01000002.1"/>
</dbReference>
<sequence length="177" mass="19494">MEKSYKEYLNHITTFVFDVDGVLTDGTITVTTTGELLRTMNIKDGYALKTAVDKGYHVCIISGGNNEGVRVRLKGLGITDIHLGAHHKTETLQTYLTEKGLKHENVLYMGDDIPDLQVMQQIGLPCSPQDAVPEIKEVSKYVSHKNGGKGCVRDVIEQVLKVQGKWISNGESSAAYN</sequence>
<dbReference type="InterPro" id="IPR023214">
    <property type="entry name" value="HAD_sf"/>
</dbReference>
<feature type="binding site" evidence="7">
    <location>
        <position position="20"/>
    </location>
    <ligand>
        <name>substrate</name>
    </ligand>
</feature>
<evidence type="ECO:0000256" key="6">
    <source>
        <dbReference type="ARBA" id="ARBA00022842"/>
    </source>
</evidence>
<dbReference type="NCBIfam" id="TIGR01670">
    <property type="entry name" value="KdsC-phosphatas"/>
    <property type="match status" value="1"/>
</dbReference>
<dbReference type="FunFam" id="3.40.50.1000:FF:000029">
    <property type="entry name" value="3-deoxy-D-manno-octulosonate 8-phosphate phosphatase KdsC"/>
    <property type="match status" value="1"/>
</dbReference>
<dbReference type="GO" id="GO:0008781">
    <property type="term" value="F:N-acylneuraminate cytidylyltransferase activity"/>
    <property type="evidence" value="ECO:0007669"/>
    <property type="project" value="TreeGrafter"/>
</dbReference>
<evidence type="ECO:0000256" key="3">
    <source>
        <dbReference type="ARBA" id="ARBA00011881"/>
    </source>
</evidence>
<comment type="cofactor">
    <cofactor evidence="1 7">
        <name>Mg(2+)</name>
        <dbReference type="ChEBI" id="CHEBI:18420"/>
    </cofactor>
</comment>
<dbReference type="AlphaFoldDB" id="A0A1G7F6M3"/>
<gene>
    <name evidence="8" type="ORF">SAMN05421855_102368</name>
</gene>
<keyword evidence="9" id="KW-1185">Reference proteome</keyword>
<evidence type="ECO:0000256" key="7">
    <source>
        <dbReference type="PIRSR" id="PIRSR006118-2"/>
    </source>
</evidence>
<comment type="similarity">
    <text evidence="2">Belongs to the KdsC family.</text>
</comment>
<evidence type="ECO:0000256" key="5">
    <source>
        <dbReference type="ARBA" id="ARBA00022801"/>
    </source>
</evidence>
<proteinExistence type="inferred from homology"/>
<evidence type="ECO:0000313" key="8">
    <source>
        <dbReference type="EMBL" id="SDE71529.1"/>
    </source>
</evidence>
<dbReference type="Pfam" id="PF08282">
    <property type="entry name" value="Hydrolase_3"/>
    <property type="match status" value="1"/>
</dbReference>
<dbReference type="InterPro" id="IPR050793">
    <property type="entry name" value="CMP-NeuNAc_synthase"/>
</dbReference>
<dbReference type="SFLD" id="SFLDG01138">
    <property type="entry name" value="C1.6.2:_Deoxy-d-mannose-octulo"/>
    <property type="match status" value="1"/>
</dbReference>
<keyword evidence="5" id="KW-0378">Hydrolase</keyword>
<dbReference type="PANTHER" id="PTHR21485">
    <property type="entry name" value="HAD SUPERFAMILY MEMBERS CMAS AND KDSC"/>
    <property type="match status" value="1"/>
</dbReference>
<feature type="binding site" evidence="7">
    <location>
        <position position="111"/>
    </location>
    <ligand>
        <name>Mg(2+)</name>
        <dbReference type="ChEBI" id="CHEBI:18420"/>
    </ligand>
</feature>
<organism evidence="8 9">
    <name type="scientific">Ulvibacter litoralis</name>
    <dbReference type="NCBI Taxonomy" id="227084"/>
    <lineage>
        <taxon>Bacteria</taxon>
        <taxon>Pseudomonadati</taxon>
        <taxon>Bacteroidota</taxon>
        <taxon>Flavobacteriia</taxon>
        <taxon>Flavobacteriales</taxon>
        <taxon>Flavobacteriaceae</taxon>
        <taxon>Ulvibacter</taxon>
    </lineage>
</organism>
<dbReference type="GO" id="GO:0016788">
    <property type="term" value="F:hydrolase activity, acting on ester bonds"/>
    <property type="evidence" value="ECO:0007669"/>
    <property type="project" value="InterPro"/>
</dbReference>
<evidence type="ECO:0000256" key="4">
    <source>
        <dbReference type="ARBA" id="ARBA00022723"/>
    </source>
</evidence>
<accession>A0A1G7F6M3</accession>
<dbReference type="SFLD" id="SFLDS00003">
    <property type="entry name" value="Haloacid_Dehalogenase"/>
    <property type="match status" value="1"/>
</dbReference>
<comment type="subunit">
    <text evidence="3">Homotetramer.</text>
</comment>
<protein>
    <submittedName>
        <fullName evidence="8">3-deoxy-D-manno-octulosonate 8-phosphate phosphatase (KDO 8-P phosphatase)</fullName>
    </submittedName>
</protein>
<dbReference type="SUPFAM" id="SSF56784">
    <property type="entry name" value="HAD-like"/>
    <property type="match status" value="1"/>
</dbReference>
<reference evidence="8 9" key="1">
    <citation type="submission" date="2016-10" db="EMBL/GenBank/DDBJ databases">
        <authorList>
            <person name="de Groot N.N."/>
        </authorList>
    </citation>
    <scope>NUCLEOTIDE SEQUENCE [LARGE SCALE GENOMIC DNA]</scope>
    <source>
        <strain evidence="8 9">DSM 16195</strain>
    </source>
</reference>
<dbReference type="GO" id="GO:0046872">
    <property type="term" value="F:metal ion binding"/>
    <property type="evidence" value="ECO:0007669"/>
    <property type="project" value="UniProtKB-KW"/>
</dbReference>
<evidence type="ECO:0000256" key="2">
    <source>
        <dbReference type="ARBA" id="ARBA00005893"/>
    </source>
</evidence>
<dbReference type="Gene3D" id="3.40.50.1000">
    <property type="entry name" value="HAD superfamily/HAD-like"/>
    <property type="match status" value="1"/>
</dbReference>
<keyword evidence="6 7" id="KW-0460">Magnesium</keyword>
<name>A0A1G7F6M3_9FLAO</name>